<evidence type="ECO:0000313" key="1">
    <source>
        <dbReference type="EMBL" id="MBE7695567.1"/>
    </source>
</evidence>
<comment type="caution">
    <text evidence="1">The sequence shown here is derived from an EMBL/GenBank/DDBJ whole genome shotgun (WGS) entry which is preliminary data.</text>
</comment>
<accession>A0AAP1RGE0</accession>
<dbReference type="AlphaFoldDB" id="A0AAP1RGE0"/>
<keyword evidence="2" id="KW-1185">Reference proteome</keyword>
<evidence type="ECO:0000313" key="2">
    <source>
        <dbReference type="Proteomes" id="UP000806077"/>
    </source>
</evidence>
<dbReference type="EMBL" id="WXXV01000011">
    <property type="protein sequence ID" value="MBE7695567.1"/>
    <property type="molecule type" value="Genomic_DNA"/>
</dbReference>
<dbReference type="Proteomes" id="UP000806077">
    <property type="component" value="Unassembled WGS sequence"/>
</dbReference>
<reference evidence="1 2" key="1">
    <citation type="journal article" date="2020" name="Int. J. Syst. Evol. Microbiol.">
        <title>Tenacibaculum piscium sp. nov., isolated from skin ulcers of sea-farmed fish, and description of Tenacibaculum finnmarkense sp. nov. with subdivision into genomovars finnmarkense and ulcerans.</title>
        <authorList>
            <person name="Olsen A.B."/>
            <person name="Spilsberg B."/>
            <person name="Nilsen H.K."/>
            <person name="Lagesen K."/>
            <person name="Gulla S."/>
            <person name="Avendano-Herrera R."/>
            <person name="Irgang R."/>
            <person name="Duchaud E."/>
            <person name="Colquhoun D.J."/>
        </authorList>
    </citation>
    <scope>NUCLEOTIDE SEQUENCE [LARGE SCALE GENOMIC DNA]</scope>
    <source>
        <strain evidence="1 2">TNO037</strain>
    </source>
</reference>
<dbReference type="PROSITE" id="PS51257">
    <property type="entry name" value="PROKAR_LIPOPROTEIN"/>
    <property type="match status" value="1"/>
</dbReference>
<evidence type="ECO:0008006" key="3">
    <source>
        <dbReference type="Google" id="ProtNLM"/>
    </source>
</evidence>
<organism evidence="1 2">
    <name type="scientific">Tenacibaculum finnmarkense genomovar finnmarkense</name>
    <dbReference type="NCBI Taxonomy" id="1458503"/>
    <lineage>
        <taxon>Bacteria</taxon>
        <taxon>Pseudomonadati</taxon>
        <taxon>Bacteroidota</taxon>
        <taxon>Flavobacteriia</taxon>
        <taxon>Flavobacteriales</taxon>
        <taxon>Flavobacteriaceae</taxon>
        <taxon>Tenacibaculum</taxon>
        <taxon>Tenacibaculum finnmarkense</taxon>
    </lineage>
</organism>
<gene>
    <name evidence="1" type="ORF">F7645_09055</name>
</gene>
<dbReference type="RefSeq" id="WP_180947562.1">
    <property type="nucleotide sequence ID" value="NZ_JAJHTB010000010.1"/>
</dbReference>
<dbReference type="GeneID" id="79924918"/>
<proteinExistence type="predicted"/>
<sequence length="57" mass="6291">MKKLQVVVLVIFSTFILTSCTDDTDEKIIELNEKEISAGAASEFIDKDKVETPTTKG</sequence>
<name>A0AAP1RGE0_9FLAO</name>
<protein>
    <recommendedName>
        <fullName evidence="3">Lipoprotein</fullName>
    </recommendedName>
</protein>